<organism evidence="1 2">
    <name type="scientific">Paramecium pentaurelia</name>
    <dbReference type="NCBI Taxonomy" id="43138"/>
    <lineage>
        <taxon>Eukaryota</taxon>
        <taxon>Sar</taxon>
        <taxon>Alveolata</taxon>
        <taxon>Ciliophora</taxon>
        <taxon>Intramacronucleata</taxon>
        <taxon>Oligohymenophorea</taxon>
        <taxon>Peniculida</taxon>
        <taxon>Parameciidae</taxon>
        <taxon>Paramecium</taxon>
    </lineage>
</organism>
<comment type="caution">
    <text evidence="1">The sequence shown here is derived from an EMBL/GenBank/DDBJ whole genome shotgun (WGS) entry which is preliminary data.</text>
</comment>
<evidence type="ECO:0000313" key="2">
    <source>
        <dbReference type="Proteomes" id="UP000689195"/>
    </source>
</evidence>
<evidence type="ECO:0000313" key="1">
    <source>
        <dbReference type="EMBL" id="CAD8183241.1"/>
    </source>
</evidence>
<proteinExistence type="predicted"/>
<dbReference type="EMBL" id="CAJJDO010000080">
    <property type="protein sequence ID" value="CAD8183241.1"/>
    <property type="molecule type" value="Genomic_DNA"/>
</dbReference>
<protein>
    <submittedName>
        <fullName evidence="1">Uncharacterized protein</fullName>
    </submittedName>
</protein>
<keyword evidence="2" id="KW-1185">Reference proteome</keyword>
<dbReference type="OrthoDB" id="290627at2759"/>
<dbReference type="Proteomes" id="UP000689195">
    <property type="component" value="Unassembled WGS sequence"/>
</dbReference>
<reference evidence="1" key="1">
    <citation type="submission" date="2021-01" db="EMBL/GenBank/DDBJ databases">
        <authorList>
            <consortium name="Genoscope - CEA"/>
            <person name="William W."/>
        </authorList>
    </citation>
    <scope>NUCLEOTIDE SEQUENCE</scope>
</reference>
<accession>A0A8S1W252</accession>
<sequence length="102" mass="11954">MSKTSAKKRQYVKISKNEKQSLLQLVFYNGMKIREAAQKLNLKYAAAKTFVLQFRKKLIRKEFNYASDKPCQTCPRRDENTTFKIISQIGGKEISSKTYMYN</sequence>
<gene>
    <name evidence="1" type="ORF">PPENT_87.1.T0800151</name>
</gene>
<dbReference type="AlphaFoldDB" id="A0A8S1W252"/>
<name>A0A8S1W252_9CILI</name>